<protein>
    <submittedName>
        <fullName evidence="7">OLC1v1027642C1</fullName>
    </submittedName>
</protein>
<feature type="domain" description="HMA" evidence="6">
    <location>
        <begin position="7"/>
        <end position="73"/>
    </location>
</feature>
<accession>A0AAV1CCZ1</accession>
<proteinExistence type="inferred from homology"/>
<dbReference type="InterPro" id="IPR036163">
    <property type="entry name" value="HMA_dom_sf"/>
</dbReference>
<comment type="subcellular location">
    <subcellularLocation>
        <location evidence="1">Membrane</location>
        <topology evidence="1">Peripheral membrane protein</topology>
    </subcellularLocation>
</comment>
<sequence length="617" mass="68294">MAFLVASKSFILRLKIHCSGCERKVKRLLLRAPGVRSVDIDPKEGTVAISATVEPSEIMMLLDKALSLKAELLWEQQTPSSSSSSIRDIGQKNNDLQIVPKPSRRMVDDDLRFSHDTDPDVVSQLQQISKIKGLKSVEVCYSKNEVSRSKAIKLTFKGQNDDFADKDHVELIIKDEVQNPRSRPGGGGGICDASSSCCGGHHHHHRGVCGCGGNGPAPGYPISSNNNGNLYWPPPLPTGGGYSPSAPPIGTATYYYDYDARPPPPPPPPATDYSFFNRFSDENTSGSCIVIPIQIATINNDEFNVRMDALLDKLQAGSWLTLESVAQLRKKFDAIDAKYHPAMKTLPKPQDPDSEQEPFEVKTAVACVRESEEILSPEIASEFKETGAVINERGKFPDEFSHFVANEITLVDLDTNSMISHEIHDTHVEMLSLVDATSINLSPSYAYDVVSYVVGNNCVANAIYDDLMHIGELNSVMNELVLNLFENLCLGKSWVKGVTCFRGGTEVCLNLTVDSMGVNYSTGLRLNVLDENSVDVGKSSPMPVNKMRRKAWVENVTGFRGGTMLLETEKWMQISTYFSGDILRFEGHMKQFMPLERSSFIWIIAWREMVTVETQIE</sequence>
<dbReference type="EMBL" id="OX459118">
    <property type="protein sequence ID" value="CAI9092413.1"/>
    <property type="molecule type" value="Genomic_DNA"/>
</dbReference>
<dbReference type="GO" id="GO:0016020">
    <property type="term" value="C:membrane"/>
    <property type="evidence" value="ECO:0007669"/>
    <property type="project" value="UniProtKB-SubCell"/>
</dbReference>
<dbReference type="AlphaFoldDB" id="A0AAV1CCZ1"/>
<evidence type="ECO:0000313" key="8">
    <source>
        <dbReference type="Proteomes" id="UP001161247"/>
    </source>
</evidence>
<dbReference type="PANTHER" id="PTHR45868">
    <property type="entry name" value="HEAVY METAL-ASSOCIATED ISOPRENYLATED PLANT PROTEIN 33-RELATED"/>
    <property type="match status" value="1"/>
</dbReference>
<comment type="similarity">
    <text evidence="5">Belongs to the HIPP family.</text>
</comment>
<reference evidence="7" key="1">
    <citation type="submission" date="2023-03" db="EMBL/GenBank/DDBJ databases">
        <authorList>
            <person name="Julca I."/>
        </authorList>
    </citation>
    <scope>NUCLEOTIDE SEQUENCE</scope>
</reference>
<keyword evidence="8" id="KW-1185">Reference proteome</keyword>
<dbReference type="GO" id="GO:0009626">
    <property type="term" value="P:plant-type hypersensitive response"/>
    <property type="evidence" value="ECO:0007669"/>
    <property type="project" value="UniProtKB-KW"/>
</dbReference>
<evidence type="ECO:0000256" key="5">
    <source>
        <dbReference type="ARBA" id="ARBA00024045"/>
    </source>
</evidence>
<dbReference type="CDD" id="cd00371">
    <property type="entry name" value="HMA"/>
    <property type="match status" value="1"/>
</dbReference>
<name>A0AAV1CCZ1_OLDCO</name>
<organism evidence="7 8">
    <name type="scientific">Oldenlandia corymbosa var. corymbosa</name>
    <dbReference type="NCBI Taxonomy" id="529605"/>
    <lineage>
        <taxon>Eukaryota</taxon>
        <taxon>Viridiplantae</taxon>
        <taxon>Streptophyta</taxon>
        <taxon>Embryophyta</taxon>
        <taxon>Tracheophyta</taxon>
        <taxon>Spermatophyta</taxon>
        <taxon>Magnoliopsida</taxon>
        <taxon>eudicotyledons</taxon>
        <taxon>Gunneridae</taxon>
        <taxon>Pentapetalae</taxon>
        <taxon>asterids</taxon>
        <taxon>lamiids</taxon>
        <taxon>Gentianales</taxon>
        <taxon>Rubiaceae</taxon>
        <taxon>Rubioideae</taxon>
        <taxon>Spermacoceae</taxon>
        <taxon>Hedyotis-Oldenlandia complex</taxon>
        <taxon>Oldenlandia</taxon>
    </lineage>
</organism>
<gene>
    <name evidence="7" type="ORF">OLC1_LOCUS4088</name>
</gene>
<keyword evidence="4" id="KW-0449">Lipoprotein</keyword>
<evidence type="ECO:0000313" key="7">
    <source>
        <dbReference type="EMBL" id="CAI9092413.1"/>
    </source>
</evidence>
<keyword evidence="2" id="KW-0488">Methylation</keyword>
<keyword evidence="3" id="KW-0479">Metal-binding</keyword>
<dbReference type="SUPFAM" id="SSF55008">
    <property type="entry name" value="HMA, heavy metal-associated domain"/>
    <property type="match status" value="1"/>
</dbReference>
<dbReference type="InterPro" id="IPR006121">
    <property type="entry name" value="HMA_dom"/>
</dbReference>
<dbReference type="PROSITE" id="PS50846">
    <property type="entry name" value="HMA_2"/>
    <property type="match status" value="1"/>
</dbReference>
<evidence type="ECO:0000256" key="2">
    <source>
        <dbReference type="ARBA" id="ARBA00022481"/>
    </source>
</evidence>
<dbReference type="Pfam" id="PF00403">
    <property type="entry name" value="HMA"/>
    <property type="match status" value="1"/>
</dbReference>
<dbReference type="Proteomes" id="UP001161247">
    <property type="component" value="Chromosome 1"/>
</dbReference>
<evidence type="ECO:0000256" key="1">
    <source>
        <dbReference type="ARBA" id="ARBA00004170"/>
    </source>
</evidence>
<evidence type="ECO:0000259" key="6">
    <source>
        <dbReference type="PROSITE" id="PS50846"/>
    </source>
</evidence>
<keyword evidence="4" id="KW-0636">Prenylation</keyword>
<dbReference type="PANTHER" id="PTHR45868:SF74">
    <property type="entry name" value="HEAVY METAL-ASSOCIATED ISOPRENYLATED PLANT PROTEIN 33"/>
    <property type="match status" value="1"/>
</dbReference>
<evidence type="ECO:0000256" key="3">
    <source>
        <dbReference type="ARBA" id="ARBA00022723"/>
    </source>
</evidence>
<dbReference type="Gene3D" id="3.30.70.100">
    <property type="match status" value="1"/>
</dbReference>
<evidence type="ECO:0000256" key="4">
    <source>
        <dbReference type="ARBA" id="ARBA00023289"/>
    </source>
</evidence>
<dbReference type="GO" id="GO:0046872">
    <property type="term" value="F:metal ion binding"/>
    <property type="evidence" value="ECO:0007669"/>
    <property type="project" value="UniProtKB-KW"/>
</dbReference>